<name>A0A2P2NCZ0_RHIMU</name>
<protein>
    <submittedName>
        <fullName evidence="1">Uncharacterized protein</fullName>
    </submittedName>
</protein>
<reference evidence="1" key="1">
    <citation type="submission" date="2018-02" db="EMBL/GenBank/DDBJ databases">
        <title>Rhizophora mucronata_Transcriptome.</title>
        <authorList>
            <person name="Meera S.P."/>
            <person name="Sreeshan A."/>
            <person name="Augustine A."/>
        </authorList>
    </citation>
    <scope>NUCLEOTIDE SEQUENCE</scope>
    <source>
        <tissue evidence="1">Leaf</tissue>
    </source>
</reference>
<dbReference type="AlphaFoldDB" id="A0A2P2NCZ0"/>
<dbReference type="EMBL" id="GGEC01059848">
    <property type="protein sequence ID" value="MBX40332.1"/>
    <property type="molecule type" value="Transcribed_RNA"/>
</dbReference>
<organism evidence="1">
    <name type="scientific">Rhizophora mucronata</name>
    <name type="common">Asiatic mangrove</name>
    <dbReference type="NCBI Taxonomy" id="61149"/>
    <lineage>
        <taxon>Eukaryota</taxon>
        <taxon>Viridiplantae</taxon>
        <taxon>Streptophyta</taxon>
        <taxon>Embryophyta</taxon>
        <taxon>Tracheophyta</taxon>
        <taxon>Spermatophyta</taxon>
        <taxon>Magnoliopsida</taxon>
        <taxon>eudicotyledons</taxon>
        <taxon>Gunneridae</taxon>
        <taxon>Pentapetalae</taxon>
        <taxon>rosids</taxon>
        <taxon>fabids</taxon>
        <taxon>Malpighiales</taxon>
        <taxon>Rhizophoraceae</taxon>
        <taxon>Rhizophora</taxon>
    </lineage>
</organism>
<accession>A0A2P2NCZ0</accession>
<sequence length="33" mass="3710">MLTLRKSLKGWNHAKIPKHNGIGKGCTNKDHIL</sequence>
<proteinExistence type="predicted"/>
<evidence type="ECO:0000313" key="1">
    <source>
        <dbReference type="EMBL" id="MBX40332.1"/>
    </source>
</evidence>